<proteinExistence type="inferred from homology"/>
<dbReference type="Pfam" id="PF12704">
    <property type="entry name" value="MacB_PCD"/>
    <property type="match status" value="1"/>
</dbReference>
<keyword evidence="3" id="KW-1003">Cell membrane</keyword>
<keyword evidence="6 7" id="KW-0472">Membrane</keyword>
<comment type="subcellular location">
    <subcellularLocation>
        <location evidence="1">Cell membrane</location>
        <topology evidence="1">Multi-pass membrane protein</topology>
    </subcellularLocation>
</comment>
<evidence type="ECO:0000256" key="2">
    <source>
        <dbReference type="ARBA" id="ARBA00005236"/>
    </source>
</evidence>
<accession>A0A7X2PD46</accession>
<dbReference type="Pfam" id="PF02687">
    <property type="entry name" value="FtsX"/>
    <property type="match status" value="1"/>
</dbReference>
<evidence type="ECO:0000313" key="11">
    <source>
        <dbReference type="Proteomes" id="UP000460549"/>
    </source>
</evidence>
<keyword evidence="4 7" id="KW-0812">Transmembrane</keyword>
<feature type="transmembrane region" description="Helical" evidence="7">
    <location>
        <begin position="369"/>
        <end position="391"/>
    </location>
</feature>
<comment type="caution">
    <text evidence="10">The sequence shown here is derived from an EMBL/GenBank/DDBJ whole genome shotgun (WGS) entry which is preliminary data.</text>
</comment>
<evidence type="ECO:0000256" key="7">
    <source>
        <dbReference type="SAM" id="Phobius"/>
    </source>
</evidence>
<comment type="similarity">
    <text evidence="2">Belongs to the ABC-4 integral membrane protein family. LolC/E subfamily.</text>
</comment>
<dbReference type="GO" id="GO:0098797">
    <property type="term" value="C:plasma membrane protein complex"/>
    <property type="evidence" value="ECO:0007669"/>
    <property type="project" value="TreeGrafter"/>
</dbReference>
<keyword evidence="11" id="KW-1185">Reference proteome</keyword>
<dbReference type="RefSeq" id="WP_154425165.1">
    <property type="nucleotide sequence ID" value="NZ_VUNN01000007.1"/>
</dbReference>
<keyword evidence="5 7" id="KW-1133">Transmembrane helix</keyword>
<dbReference type="PANTHER" id="PTHR30489:SF0">
    <property type="entry name" value="LIPOPROTEIN-RELEASING SYSTEM TRANSMEMBRANE PROTEIN LOLE"/>
    <property type="match status" value="1"/>
</dbReference>
<sequence length="406" mass="45259">MIKLALRNCLRNKKRTIVTGLSVILAVFVVLLIMSFMYSCFDQLAENERKYTTGDIRIRNKKYNEFESLMPIQFYIENYSELRAELLNRSTIKSVESVLSLSSSLYRDGKLENMAIYGADIGSVYINEDTILYEGRFVENGAREVMATPIFLKQHSLSLGDSVTCLFKTASGGTNAATFKIVGVVGYLNSEMNGNLLITTSDALAPLIRINDGALELHLWLNEGVDEESELAKLKELLSDRELDVQSWSEISWIAPVLPLYDIMIIIIDALFFFIASTLVFNTMMMSTLERKKELATMIAIGFSRRYIMILLVIEGLIISFIASTISAIGSIILIDIFGVVGIDLTGFGIEAVEGWGFPNILYTHLAAWIYPAVIIAEMAISAIATILATMRVRKLEVASSLREEA</sequence>
<dbReference type="Proteomes" id="UP000460549">
    <property type="component" value="Unassembled WGS sequence"/>
</dbReference>
<evidence type="ECO:0000256" key="5">
    <source>
        <dbReference type="ARBA" id="ARBA00022989"/>
    </source>
</evidence>
<dbReference type="InterPro" id="IPR025857">
    <property type="entry name" value="MacB_PCD"/>
</dbReference>
<reference evidence="10 11" key="1">
    <citation type="submission" date="2019-08" db="EMBL/GenBank/DDBJ databases">
        <title>In-depth cultivation of the pig gut microbiome towards novel bacterial diversity and tailored functional studies.</title>
        <authorList>
            <person name="Wylensek D."/>
            <person name="Hitch T.C.A."/>
            <person name="Clavel T."/>
        </authorList>
    </citation>
    <scope>NUCLEOTIDE SEQUENCE [LARGE SCALE GENOMIC DNA]</scope>
    <source>
        <strain evidence="10 11">NM-380-WT-3C1</strain>
    </source>
</reference>
<feature type="domain" description="ABC3 transporter permease C-terminal" evidence="8">
    <location>
        <begin position="270"/>
        <end position="397"/>
    </location>
</feature>
<feature type="transmembrane region" description="Helical" evidence="7">
    <location>
        <begin position="263"/>
        <end position="286"/>
    </location>
</feature>
<evidence type="ECO:0000259" key="8">
    <source>
        <dbReference type="Pfam" id="PF02687"/>
    </source>
</evidence>
<dbReference type="PANTHER" id="PTHR30489">
    <property type="entry name" value="LIPOPROTEIN-RELEASING SYSTEM TRANSMEMBRANE PROTEIN LOLE"/>
    <property type="match status" value="1"/>
</dbReference>
<feature type="domain" description="MacB-like periplasmic core" evidence="9">
    <location>
        <begin position="16"/>
        <end position="232"/>
    </location>
</feature>
<dbReference type="GO" id="GO:0044874">
    <property type="term" value="P:lipoprotein localization to outer membrane"/>
    <property type="evidence" value="ECO:0007669"/>
    <property type="project" value="TreeGrafter"/>
</dbReference>
<gene>
    <name evidence="10" type="ORF">FYJ80_05285</name>
</gene>
<evidence type="ECO:0000256" key="1">
    <source>
        <dbReference type="ARBA" id="ARBA00004651"/>
    </source>
</evidence>
<dbReference type="InterPro" id="IPR003838">
    <property type="entry name" value="ABC3_permease_C"/>
</dbReference>
<evidence type="ECO:0000256" key="4">
    <source>
        <dbReference type="ARBA" id="ARBA00022692"/>
    </source>
</evidence>
<feature type="transmembrane region" description="Helical" evidence="7">
    <location>
        <begin position="16"/>
        <end position="38"/>
    </location>
</feature>
<evidence type="ECO:0000259" key="9">
    <source>
        <dbReference type="Pfam" id="PF12704"/>
    </source>
</evidence>
<evidence type="ECO:0000256" key="6">
    <source>
        <dbReference type="ARBA" id="ARBA00023136"/>
    </source>
</evidence>
<protein>
    <submittedName>
        <fullName evidence="10">FtsX-like permease family protein</fullName>
    </submittedName>
</protein>
<feature type="transmembrane region" description="Helical" evidence="7">
    <location>
        <begin position="307"/>
        <end position="335"/>
    </location>
</feature>
<name>A0A7X2PD46_9SPIO</name>
<evidence type="ECO:0000256" key="3">
    <source>
        <dbReference type="ARBA" id="ARBA00022475"/>
    </source>
</evidence>
<dbReference type="AlphaFoldDB" id="A0A7X2PD46"/>
<dbReference type="InterPro" id="IPR051447">
    <property type="entry name" value="Lipoprotein-release_system"/>
</dbReference>
<dbReference type="EMBL" id="VUNN01000007">
    <property type="protein sequence ID" value="MSU06190.1"/>
    <property type="molecule type" value="Genomic_DNA"/>
</dbReference>
<evidence type="ECO:0000313" key="10">
    <source>
        <dbReference type="EMBL" id="MSU06190.1"/>
    </source>
</evidence>
<organism evidence="10 11">
    <name type="scientific">Bullifex porci</name>
    <dbReference type="NCBI Taxonomy" id="2606638"/>
    <lineage>
        <taxon>Bacteria</taxon>
        <taxon>Pseudomonadati</taxon>
        <taxon>Spirochaetota</taxon>
        <taxon>Spirochaetia</taxon>
        <taxon>Spirochaetales</taxon>
        <taxon>Spirochaetaceae</taxon>
        <taxon>Bullifex</taxon>
    </lineage>
</organism>